<name>A0A9N8H2T1_9STRA</name>
<sequence length="281" mass="31646">MMTLDKENSNESNERLLQLVGIENPGVNDVPMGRGGFVNSHPGHRQYMRMVRGRKLDYVSCEKSEKIKIAWSIVRDLRSLDPPARFLRKDRATGLWYDVGDKKFREKVSQALREHQPLLKAVIDLEDLGSDIWESNGRDTQLEPILEQRQSLTPPATLRLPCDSEQRRMAFASSRVELSSMLHVTDMSGCDGFRDEGSLNLSDFTHEERFSSALQRDTSSTNQAGVCGRIWPKHEEPKRCSVEDAPGLQGPEAAETGMFLGSLGSNFLFESSDEPEMMILG</sequence>
<evidence type="ECO:0000259" key="1">
    <source>
        <dbReference type="Pfam" id="PF20710"/>
    </source>
</evidence>
<dbReference type="EMBL" id="CAICTM010000024">
    <property type="protein sequence ID" value="CAB9497697.1"/>
    <property type="molecule type" value="Genomic_DNA"/>
</dbReference>
<evidence type="ECO:0000313" key="2">
    <source>
        <dbReference type="EMBL" id="CAB9497697.1"/>
    </source>
</evidence>
<accession>A0A9N8H2T1</accession>
<comment type="caution">
    <text evidence="2">The sequence shown here is derived from an EMBL/GenBank/DDBJ whole genome shotgun (WGS) entry which is preliminary data.</text>
</comment>
<dbReference type="OrthoDB" id="42226at2759"/>
<reference evidence="2" key="1">
    <citation type="submission" date="2020-06" db="EMBL/GenBank/DDBJ databases">
        <authorList>
            <consortium name="Plant Systems Biology data submission"/>
        </authorList>
    </citation>
    <scope>NUCLEOTIDE SEQUENCE</scope>
    <source>
        <strain evidence="2">D6</strain>
    </source>
</reference>
<dbReference type="Pfam" id="PF20710">
    <property type="entry name" value="DUF6824"/>
    <property type="match status" value="1"/>
</dbReference>
<proteinExistence type="predicted"/>
<evidence type="ECO:0000313" key="3">
    <source>
        <dbReference type="Proteomes" id="UP001153069"/>
    </source>
</evidence>
<keyword evidence="3" id="KW-1185">Reference proteome</keyword>
<feature type="domain" description="DUF6824" evidence="1">
    <location>
        <begin position="29"/>
        <end position="114"/>
    </location>
</feature>
<protein>
    <recommendedName>
        <fullName evidence="1">DUF6824 domain-containing protein</fullName>
    </recommendedName>
</protein>
<dbReference type="InterPro" id="IPR049227">
    <property type="entry name" value="DUF6824"/>
</dbReference>
<organism evidence="2 3">
    <name type="scientific">Seminavis robusta</name>
    <dbReference type="NCBI Taxonomy" id="568900"/>
    <lineage>
        <taxon>Eukaryota</taxon>
        <taxon>Sar</taxon>
        <taxon>Stramenopiles</taxon>
        <taxon>Ochrophyta</taxon>
        <taxon>Bacillariophyta</taxon>
        <taxon>Bacillariophyceae</taxon>
        <taxon>Bacillariophycidae</taxon>
        <taxon>Naviculales</taxon>
        <taxon>Naviculaceae</taxon>
        <taxon>Seminavis</taxon>
    </lineage>
</organism>
<dbReference type="AlphaFoldDB" id="A0A9N8H2T1"/>
<gene>
    <name evidence="2" type="ORF">SEMRO_24_G016410.1</name>
</gene>
<dbReference type="Proteomes" id="UP001153069">
    <property type="component" value="Unassembled WGS sequence"/>
</dbReference>